<evidence type="ECO:0000256" key="12">
    <source>
        <dbReference type="SAM" id="Coils"/>
    </source>
</evidence>
<dbReference type="EMBL" id="NCKV01000064">
    <property type="protein sequence ID" value="RWS31779.1"/>
    <property type="molecule type" value="Genomic_DNA"/>
</dbReference>
<accession>A0A443SW93</accession>
<comment type="caution">
    <text evidence="15">The sequence shown here is derived from an EMBL/GenBank/DDBJ whole genome shotgun (WGS) entry which is preliminary data.</text>
</comment>
<evidence type="ECO:0000259" key="14">
    <source>
        <dbReference type="Pfam" id="PF13476"/>
    </source>
</evidence>
<evidence type="ECO:0000313" key="16">
    <source>
        <dbReference type="Proteomes" id="UP000288716"/>
    </source>
</evidence>
<evidence type="ECO:0000256" key="8">
    <source>
        <dbReference type="ARBA" id="ARBA00023054"/>
    </source>
</evidence>
<evidence type="ECO:0000313" key="15">
    <source>
        <dbReference type="EMBL" id="RWS31779.1"/>
    </source>
</evidence>
<keyword evidence="5" id="KW-0547">Nucleotide-binding</keyword>
<dbReference type="GO" id="GO:0035861">
    <property type="term" value="C:site of double-strand break"/>
    <property type="evidence" value="ECO:0007669"/>
    <property type="project" value="TreeGrafter"/>
</dbReference>
<feature type="coiled-coil region" evidence="12">
    <location>
        <begin position="310"/>
        <end position="400"/>
    </location>
</feature>
<proteinExistence type="inferred from homology"/>
<sequence length="1122" mass="129352">MSQNRHKRLRLSNSTEYDERGRNDQNVESEEESTEIGWADDLPDFDQMDVLPVPSQINESVCNFGDVTADCGTIEKVSLFNFMCHSNFKIKFGPRINFVQGANGSGKSAILTAVVVALGGRAHDTSRGQSIKSFIKTGESKGKVVLKLCNGNGDSSSYKYEEYGNSIIVERSFTIDGSSTYSLKSKQKRLISNKKEELDNIVRHFNIQITNPVVVLNQEISRNFLNSKNPRDKYNFFMRATQLELLRNNYASAQELSLKAKDQLNERKAALPQAKLEMETLDAKVKSFNMLCDQQRQLKHLMKELLWSLVINKEKEISELAQAIETKEIRMHQIRVNSDTLREESRNLINEKEQLKNSLLAFTGENEMLKAEVDEKKKEIITLKQQRQRLVMDVNKYESELKICDQDRIVLEKSIEKLQIQLCNENSLVNEKNKRLNRIKELEQFKSNTTNEVKSLQCEIQNRTSMYEELQESKKNLLSDVDHISAEIRRKKAEVHSLESSRNETLSRFGEHMPRLVKLIEEEYKKGAFKKKPLGPIGAYIKLQTPACALAVESCLKALILSFCCDNLQDEKTLRKLMQKVITGKHPNTVTRKFAKRHDVRGREVVHSEYQSFLQLIKIDEDAVANVLIDKARIETILFIPDNKKCTDLLSDPNTVPRNCRQAFTKEGTNMHPATANSCFRCYNNESFSKPRYLERNVEENIKDIKLAIGALEEALETRIKEKDVVLKKLAECQKECKDAEFQLKNLRRNLQNYDSELNILRSIEDPSSAEIAILEGELQSCVNKIGDVQKSLLDAKEKLIVADNEMKVAVDIISKKDAEYKAHLNNRHPLREKLNRINNDLDLKNNELSRLEQELLENARQQKKDETKRCGCKREADDLLRKAENECSRIETNKTPQELEKEIEERRSFLTQSESEIGQRDQIIEQLQKVKEHYNTLYSAVFGLDKYLADFEMSMHGRANAYIELRKFLSFHASYMFSIALDNVNFKGQLCIYHKNTEDKDTKKVHKAKTIEILVNPKVNNQSVVCSTKSLSGGERAYSTVGFILALWGSCHSPFRILDEFDCFMDMVTRRIALDTLIEAIKQKEGRQYIFLTPLVVDKYRDDDLLIKVHYMPEPERNCDY</sequence>
<feature type="compositionally biased region" description="Basic residues" evidence="13">
    <location>
        <begin position="1"/>
        <end position="10"/>
    </location>
</feature>
<dbReference type="VEuPathDB" id="VectorBase:LDEU000262"/>
<keyword evidence="11" id="KW-0539">Nucleus</keyword>
<evidence type="ECO:0000256" key="3">
    <source>
        <dbReference type="ARBA" id="ARBA00006793"/>
    </source>
</evidence>
<dbReference type="STRING" id="299467.A0A443SW93"/>
<dbReference type="GO" id="GO:0005634">
    <property type="term" value="C:nucleus"/>
    <property type="evidence" value="ECO:0007669"/>
    <property type="project" value="UniProtKB-SubCell"/>
</dbReference>
<evidence type="ECO:0000256" key="4">
    <source>
        <dbReference type="ARBA" id="ARBA00022454"/>
    </source>
</evidence>
<dbReference type="Proteomes" id="UP000288716">
    <property type="component" value="Unassembled WGS sequence"/>
</dbReference>
<dbReference type="AlphaFoldDB" id="A0A443SW93"/>
<dbReference type="GO" id="GO:0016887">
    <property type="term" value="F:ATP hydrolysis activity"/>
    <property type="evidence" value="ECO:0007669"/>
    <property type="project" value="InterPro"/>
</dbReference>
<keyword evidence="9" id="KW-0233">DNA recombination</keyword>
<dbReference type="Gene3D" id="3.40.50.300">
    <property type="entry name" value="P-loop containing nucleotide triphosphate hydrolases"/>
    <property type="match status" value="2"/>
</dbReference>
<dbReference type="InterPro" id="IPR027417">
    <property type="entry name" value="P-loop_NTPase"/>
</dbReference>
<keyword evidence="16" id="KW-1185">Reference proteome</keyword>
<evidence type="ECO:0000256" key="7">
    <source>
        <dbReference type="ARBA" id="ARBA00022840"/>
    </source>
</evidence>
<evidence type="ECO:0000256" key="10">
    <source>
        <dbReference type="ARBA" id="ARBA00023204"/>
    </source>
</evidence>
<keyword evidence="6" id="KW-0227">DNA damage</keyword>
<evidence type="ECO:0000256" key="5">
    <source>
        <dbReference type="ARBA" id="ARBA00022741"/>
    </source>
</evidence>
<evidence type="ECO:0000256" key="13">
    <source>
        <dbReference type="SAM" id="MobiDB-lite"/>
    </source>
</evidence>
<dbReference type="Pfam" id="PF13476">
    <property type="entry name" value="AAA_23"/>
    <property type="match status" value="1"/>
</dbReference>
<evidence type="ECO:0000256" key="1">
    <source>
        <dbReference type="ARBA" id="ARBA00004123"/>
    </source>
</evidence>
<comment type="subcellular location">
    <subcellularLocation>
        <location evidence="2">Chromosome</location>
    </subcellularLocation>
    <subcellularLocation>
        <location evidence="1">Nucleus</location>
    </subcellularLocation>
</comment>
<dbReference type="PANTHER" id="PTHR19306">
    <property type="entry name" value="STRUCTURAL MAINTENANCE OF CHROMOSOMES 5,6 SMC5, SMC6"/>
    <property type="match status" value="1"/>
</dbReference>
<dbReference type="Gene3D" id="6.10.250.3110">
    <property type="match status" value="1"/>
</dbReference>
<evidence type="ECO:0000256" key="6">
    <source>
        <dbReference type="ARBA" id="ARBA00022763"/>
    </source>
</evidence>
<keyword evidence="10" id="KW-0234">DNA repair</keyword>
<dbReference type="GO" id="GO:0003697">
    <property type="term" value="F:single-stranded DNA binding"/>
    <property type="evidence" value="ECO:0007669"/>
    <property type="project" value="TreeGrafter"/>
</dbReference>
<organism evidence="15 16">
    <name type="scientific">Leptotrombidium deliense</name>
    <dbReference type="NCBI Taxonomy" id="299467"/>
    <lineage>
        <taxon>Eukaryota</taxon>
        <taxon>Metazoa</taxon>
        <taxon>Ecdysozoa</taxon>
        <taxon>Arthropoda</taxon>
        <taxon>Chelicerata</taxon>
        <taxon>Arachnida</taxon>
        <taxon>Acari</taxon>
        <taxon>Acariformes</taxon>
        <taxon>Trombidiformes</taxon>
        <taxon>Prostigmata</taxon>
        <taxon>Anystina</taxon>
        <taxon>Parasitengona</taxon>
        <taxon>Trombiculoidea</taxon>
        <taxon>Trombiculidae</taxon>
        <taxon>Leptotrombidium</taxon>
    </lineage>
</organism>
<feature type="coiled-coil region" evidence="12">
    <location>
        <begin position="832"/>
        <end position="894"/>
    </location>
</feature>
<feature type="region of interest" description="Disordered" evidence="13">
    <location>
        <begin position="1"/>
        <end position="35"/>
    </location>
</feature>
<dbReference type="SUPFAM" id="SSF52540">
    <property type="entry name" value="P-loop containing nucleoside triphosphate hydrolases"/>
    <property type="match status" value="1"/>
</dbReference>
<keyword evidence="4" id="KW-0158">Chromosome</keyword>
<dbReference type="GO" id="GO:0005524">
    <property type="term" value="F:ATP binding"/>
    <property type="evidence" value="ECO:0007669"/>
    <property type="project" value="UniProtKB-KW"/>
</dbReference>
<dbReference type="GO" id="GO:0030915">
    <property type="term" value="C:Smc5-Smc6 complex"/>
    <property type="evidence" value="ECO:0007669"/>
    <property type="project" value="TreeGrafter"/>
</dbReference>
<evidence type="ECO:0000256" key="9">
    <source>
        <dbReference type="ARBA" id="ARBA00023172"/>
    </source>
</evidence>
<dbReference type="PANTHER" id="PTHR19306:SF6">
    <property type="entry name" value="STRUCTURAL MAINTENANCE OF CHROMOSOMES PROTEIN 6"/>
    <property type="match status" value="1"/>
</dbReference>
<name>A0A443SW93_9ACAR</name>
<dbReference type="OrthoDB" id="10072614at2759"/>
<keyword evidence="8 12" id="KW-0175">Coiled coil</keyword>
<feature type="coiled-coil region" evidence="12">
    <location>
        <begin position="695"/>
        <end position="764"/>
    </location>
</feature>
<protein>
    <submittedName>
        <fullName evidence="15">Structural maintenance of chromosomes protein 6-like isoform X2</fullName>
    </submittedName>
</protein>
<gene>
    <name evidence="15" type="ORF">B4U80_06361</name>
</gene>
<evidence type="ECO:0000256" key="2">
    <source>
        <dbReference type="ARBA" id="ARBA00004286"/>
    </source>
</evidence>
<evidence type="ECO:0000256" key="11">
    <source>
        <dbReference type="ARBA" id="ARBA00023242"/>
    </source>
</evidence>
<reference evidence="15 16" key="1">
    <citation type="journal article" date="2018" name="Gigascience">
        <title>Genomes of trombidid mites reveal novel predicted allergens and laterally-transferred genes associated with secondary metabolism.</title>
        <authorList>
            <person name="Dong X."/>
            <person name="Chaisiri K."/>
            <person name="Xia D."/>
            <person name="Armstrong S.D."/>
            <person name="Fang Y."/>
            <person name="Donnelly M.J."/>
            <person name="Kadowaki T."/>
            <person name="McGarry J.W."/>
            <person name="Darby A.C."/>
            <person name="Makepeace B.L."/>
        </authorList>
    </citation>
    <scope>NUCLEOTIDE SEQUENCE [LARGE SCALE GENOMIC DNA]</scope>
    <source>
        <strain evidence="15">UoL-UT</strain>
    </source>
</reference>
<feature type="domain" description="Rad50/SbcC-type AAA" evidence="14">
    <location>
        <begin position="76"/>
        <end position="285"/>
    </location>
</feature>
<dbReference type="GO" id="GO:0000724">
    <property type="term" value="P:double-strand break repair via homologous recombination"/>
    <property type="evidence" value="ECO:0007669"/>
    <property type="project" value="TreeGrafter"/>
</dbReference>
<comment type="similarity">
    <text evidence="3">Belongs to the SMC family. SMC6 subfamily.</text>
</comment>
<keyword evidence="7" id="KW-0067">ATP-binding</keyword>
<dbReference type="InterPro" id="IPR038729">
    <property type="entry name" value="Rad50/SbcC_AAA"/>
</dbReference>
<feature type="coiled-coil region" evidence="12">
    <location>
        <begin position="439"/>
        <end position="494"/>
    </location>
</feature>
<dbReference type="GO" id="GO:0003684">
    <property type="term" value="F:damaged DNA binding"/>
    <property type="evidence" value="ECO:0007669"/>
    <property type="project" value="TreeGrafter"/>
</dbReference>